<accession>A0ABZ2CAQ1</accession>
<evidence type="ECO:0000313" key="8">
    <source>
        <dbReference type="Proteomes" id="UP001357223"/>
    </source>
</evidence>
<dbReference type="EMBL" id="CP137640">
    <property type="protein sequence ID" value="WVX79087.1"/>
    <property type="molecule type" value="Genomic_DNA"/>
</dbReference>
<evidence type="ECO:0000259" key="6">
    <source>
        <dbReference type="Pfam" id="PF12698"/>
    </source>
</evidence>
<reference evidence="7 8" key="1">
    <citation type="submission" date="2023-10" db="EMBL/GenBank/DDBJ databases">
        <title>Niallia locisalis sp.nov. isolated from a salt pond sample.</title>
        <authorList>
            <person name="Li X.-J."/>
            <person name="Dong L."/>
        </authorList>
    </citation>
    <scope>NUCLEOTIDE SEQUENCE [LARGE SCALE GENOMIC DNA]</scope>
    <source>
        <strain evidence="7 8">DSM 29761</strain>
    </source>
</reference>
<keyword evidence="8" id="KW-1185">Reference proteome</keyword>
<sequence length="381" mass="43611">MRILFEKVKRLLRPGFLLLLMIPLVVSILIGSFVEKQQKVLVVPIGIVDGDQSPFSKSIIEQMKKQDMLIVHEISLEEADRLLARNELDSVFVILPQFQNRLLDEEREGVIEEWKSPRSVAVGIVQEVVASQVTKISSAIKAANTVERLYKKEQIDLPVWQDAYDYALQQWEPKPLMTIDVASRYGVAEIKKNGSDNEAVPQSLYLGIWSFMTMVTCFFMCDWIVKERFILFSRVRSTFTGLPSFVIQTAGAYFVYQIVQAALSLWLLSHFGLIEENSILLVAMILFILFSISISVWLAFLIQHLGSYYVAGILISFIIAILGGSFFPVSELSPTLEVVSRWLPQHIFAVTDDTEWIRMTILIIGSSFLFWHRIVWRLNIR</sequence>
<comment type="subcellular location">
    <subcellularLocation>
        <location evidence="1">Membrane</location>
        <topology evidence="1">Multi-pass membrane protein</topology>
    </subcellularLocation>
</comment>
<feature type="domain" description="ABC-2 type transporter transmembrane" evidence="6">
    <location>
        <begin position="16"/>
        <end position="348"/>
    </location>
</feature>
<feature type="transmembrane region" description="Helical" evidence="5">
    <location>
        <begin position="12"/>
        <end position="34"/>
    </location>
</feature>
<keyword evidence="3 5" id="KW-1133">Transmembrane helix</keyword>
<feature type="transmembrane region" description="Helical" evidence="5">
    <location>
        <begin position="356"/>
        <end position="376"/>
    </location>
</feature>
<name>A0ABZ2CAQ1_9BACI</name>
<evidence type="ECO:0000256" key="3">
    <source>
        <dbReference type="ARBA" id="ARBA00022989"/>
    </source>
</evidence>
<evidence type="ECO:0000256" key="4">
    <source>
        <dbReference type="ARBA" id="ARBA00023136"/>
    </source>
</evidence>
<organism evidence="7 8">
    <name type="scientific">Niallia oryzisoli</name>
    <dbReference type="NCBI Taxonomy" id="1737571"/>
    <lineage>
        <taxon>Bacteria</taxon>
        <taxon>Bacillati</taxon>
        <taxon>Bacillota</taxon>
        <taxon>Bacilli</taxon>
        <taxon>Bacillales</taxon>
        <taxon>Bacillaceae</taxon>
        <taxon>Niallia</taxon>
    </lineage>
</organism>
<dbReference type="Proteomes" id="UP001357223">
    <property type="component" value="Chromosome"/>
</dbReference>
<proteinExistence type="predicted"/>
<feature type="transmembrane region" description="Helical" evidence="5">
    <location>
        <begin position="279"/>
        <end position="301"/>
    </location>
</feature>
<dbReference type="Pfam" id="PF12698">
    <property type="entry name" value="ABC2_membrane_3"/>
    <property type="match status" value="1"/>
</dbReference>
<keyword evidence="4 5" id="KW-0472">Membrane</keyword>
<evidence type="ECO:0000256" key="5">
    <source>
        <dbReference type="SAM" id="Phobius"/>
    </source>
</evidence>
<keyword evidence="2 5" id="KW-0812">Transmembrane</keyword>
<evidence type="ECO:0000313" key="7">
    <source>
        <dbReference type="EMBL" id="WVX79087.1"/>
    </source>
</evidence>
<dbReference type="InterPro" id="IPR013525">
    <property type="entry name" value="ABC2_TM"/>
</dbReference>
<evidence type="ECO:0000256" key="1">
    <source>
        <dbReference type="ARBA" id="ARBA00004141"/>
    </source>
</evidence>
<protein>
    <submittedName>
        <fullName evidence="7">ABC transporter permease</fullName>
    </submittedName>
</protein>
<gene>
    <name evidence="7" type="ORF">R4Z09_17425</name>
</gene>
<feature type="transmembrane region" description="Helical" evidence="5">
    <location>
        <begin position="245"/>
        <end position="267"/>
    </location>
</feature>
<dbReference type="RefSeq" id="WP_338448020.1">
    <property type="nucleotide sequence ID" value="NZ_CP137640.1"/>
</dbReference>
<feature type="transmembrane region" description="Helical" evidence="5">
    <location>
        <begin position="308"/>
        <end position="327"/>
    </location>
</feature>
<dbReference type="Gene3D" id="3.40.1710.10">
    <property type="entry name" value="abc type-2 transporter like domain"/>
    <property type="match status" value="1"/>
</dbReference>
<feature type="transmembrane region" description="Helical" evidence="5">
    <location>
        <begin position="204"/>
        <end position="225"/>
    </location>
</feature>
<evidence type="ECO:0000256" key="2">
    <source>
        <dbReference type="ARBA" id="ARBA00022692"/>
    </source>
</evidence>